<sequence length="275" mass="32544">MERIQYASDLHLEFDANSNFINQHPLVKTAEILVLAGDITVFDLYNKTDFFKWCSKTYRQTYIVPGNHEYYKGRYVDETYTLTEDLYPNVTIVNNTSVVINNTQIFFTTLWSDLDIENELSIRMKLNDFKKIKWFKNGNKTRSDKNENDENQDNEKVEYRTAFSVCKKWLENELGKSTSQFKVVVTHHCPIMDLTLFQKTYLTTCFNVDMKFLMEKYQIHYWIYGHTHSNFKDFEYHGCIVTSNQLGYISYKEGDTFSATKFVPKPQKELTCCLC</sequence>
<dbReference type="OrthoDB" id="550558at2759"/>
<dbReference type="GeneID" id="14883155"/>
<dbReference type="InterPro" id="IPR004843">
    <property type="entry name" value="Calcineurin-like_PHP"/>
</dbReference>
<dbReference type="AlphaFoldDB" id="A0A0A1TXD9"/>
<dbReference type="RefSeq" id="XP_004183516.1">
    <property type="nucleotide sequence ID" value="XM_004183468.1"/>
</dbReference>
<organism evidence="2 3">
    <name type="scientific">Entamoeba invadens IP1</name>
    <dbReference type="NCBI Taxonomy" id="370355"/>
    <lineage>
        <taxon>Eukaryota</taxon>
        <taxon>Amoebozoa</taxon>
        <taxon>Evosea</taxon>
        <taxon>Archamoebae</taxon>
        <taxon>Mastigamoebida</taxon>
        <taxon>Entamoebidae</taxon>
        <taxon>Entamoeba</taxon>
    </lineage>
</organism>
<dbReference type="Gene3D" id="3.60.21.10">
    <property type="match status" value="1"/>
</dbReference>
<keyword evidence="3" id="KW-1185">Reference proteome</keyword>
<proteinExistence type="predicted"/>
<dbReference type="KEGG" id="eiv:EIN_337890"/>
<dbReference type="SUPFAM" id="SSF56300">
    <property type="entry name" value="Metallo-dependent phosphatases"/>
    <property type="match status" value="1"/>
</dbReference>
<dbReference type="EMBL" id="KB207145">
    <property type="protein sequence ID" value="ELP84170.1"/>
    <property type="molecule type" value="Genomic_DNA"/>
</dbReference>
<dbReference type="Pfam" id="PF00149">
    <property type="entry name" value="Metallophos"/>
    <property type="match status" value="1"/>
</dbReference>
<protein>
    <recommendedName>
        <fullName evidence="1">Calcineurin-like phosphoesterase domain-containing protein</fullName>
    </recommendedName>
</protein>
<dbReference type="OMA" id="FTHHSPV"/>
<reference evidence="2 3" key="1">
    <citation type="submission" date="2012-10" db="EMBL/GenBank/DDBJ databases">
        <authorList>
            <person name="Zafar N."/>
            <person name="Inman J."/>
            <person name="Hall N."/>
            <person name="Lorenzi H."/>
            <person name="Caler E."/>
        </authorList>
    </citation>
    <scope>NUCLEOTIDE SEQUENCE [LARGE SCALE GENOMIC DNA]</scope>
    <source>
        <strain evidence="2 3">IP1</strain>
    </source>
</reference>
<dbReference type="PANTHER" id="PTHR37844:SF1">
    <property type="entry name" value="CALCINEURIN-LIKE PHOSPHOESTERASE DOMAIN-CONTAINING PROTEIN"/>
    <property type="match status" value="1"/>
</dbReference>
<dbReference type="VEuPathDB" id="AmoebaDB:EIN_337890"/>
<evidence type="ECO:0000259" key="1">
    <source>
        <dbReference type="Pfam" id="PF00149"/>
    </source>
</evidence>
<dbReference type="PANTHER" id="PTHR37844">
    <property type="entry name" value="SER/THR PROTEIN PHOSPHATASE SUPERFAMILY (AFU_ORTHOLOGUE AFUA_1G14840)"/>
    <property type="match status" value="1"/>
</dbReference>
<dbReference type="GO" id="GO:0016787">
    <property type="term" value="F:hydrolase activity"/>
    <property type="evidence" value="ECO:0007669"/>
    <property type="project" value="InterPro"/>
</dbReference>
<feature type="domain" description="Calcineurin-like phosphoesterase" evidence="1">
    <location>
        <begin position="7"/>
        <end position="229"/>
    </location>
</feature>
<dbReference type="InterPro" id="IPR029052">
    <property type="entry name" value="Metallo-depent_PP-like"/>
</dbReference>
<accession>A0A0A1TXD9</accession>
<gene>
    <name evidence="2" type="ORF">EIN_337890</name>
</gene>
<evidence type="ECO:0000313" key="2">
    <source>
        <dbReference type="EMBL" id="ELP84170.1"/>
    </source>
</evidence>
<evidence type="ECO:0000313" key="3">
    <source>
        <dbReference type="Proteomes" id="UP000014680"/>
    </source>
</evidence>
<dbReference type="Proteomes" id="UP000014680">
    <property type="component" value="Unassembled WGS sequence"/>
</dbReference>
<name>A0A0A1TXD9_ENTIV</name>